<dbReference type="SUPFAM" id="SSF55261">
    <property type="entry name" value="GAD domain-like"/>
    <property type="match status" value="1"/>
</dbReference>
<keyword evidence="2 7" id="KW-0436">Ligase</keyword>
<dbReference type="NCBIfam" id="TIGR00459">
    <property type="entry name" value="aspS_bact"/>
    <property type="match status" value="1"/>
</dbReference>
<dbReference type="GO" id="GO:0005524">
    <property type="term" value="F:ATP binding"/>
    <property type="evidence" value="ECO:0007669"/>
    <property type="project" value="UniProtKB-UniRule"/>
</dbReference>
<dbReference type="GO" id="GO:0005737">
    <property type="term" value="C:cytoplasm"/>
    <property type="evidence" value="ECO:0007669"/>
    <property type="project" value="UniProtKB-SubCell"/>
</dbReference>
<feature type="domain" description="Aminoacyl-transfer RNA synthetases class-II family profile" evidence="8">
    <location>
        <begin position="138"/>
        <end position="552"/>
    </location>
</feature>
<feature type="binding site" evidence="7">
    <location>
        <position position="169"/>
    </location>
    <ligand>
        <name>L-aspartate</name>
        <dbReference type="ChEBI" id="CHEBI:29991"/>
    </ligand>
</feature>
<dbReference type="EMBL" id="ADFR01000016">
    <property type="protein sequence ID" value="EFC05302.1"/>
    <property type="molecule type" value="Genomic_DNA"/>
</dbReference>
<dbReference type="Proteomes" id="UP000005017">
    <property type="component" value="Unassembled WGS sequence"/>
</dbReference>
<dbReference type="GO" id="GO:0016740">
    <property type="term" value="F:transferase activity"/>
    <property type="evidence" value="ECO:0007669"/>
    <property type="project" value="UniProtKB-ARBA"/>
</dbReference>
<dbReference type="Pfam" id="PF01336">
    <property type="entry name" value="tRNA_anti-codon"/>
    <property type="match status" value="1"/>
</dbReference>
<feature type="binding site" evidence="7">
    <location>
        <begin position="531"/>
        <end position="534"/>
    </location>
    <ligand>
        <name>ATP</name>
        <dbReference type="ChEBI" id="CHEBI:30616"/>
    </ligand>
</feature>
<evidence type="ECO:0000256" key="3">
    <source>
        <dbReference type="ARBA" id="ARBA00022741"/>
    </source>
</evidence>
<dbReference type="Gene3D" id="3.30.930.10">
    <property type="entry name" value="Bira Bifunctional Protein, Domain 2"/>
    <property type="match status" value="1"/>
</dbReference>
<dbReference type="GO" id="GO:0140096">
    <property type="term" value="F:catalytic activity, acting on a protein"/>
    <property type="evidence" value="ECO:0007669"/>
    <property type="project" value="UniProtKB-ARBA"/>
</dbReference>
<dbReference type="OrthoDB" id="9802326at2"/>
<dbReference type="RefSeq" id="WP_006627696.1">
    <property type="nucleotide sequence ID" value="NZ_ADFR01000016.1"/>
</dbReference>
<comment type="subcellular location">
    <subcellularLocation>
        <location evidence="7">Cytoplasm</location>
    </subcellularLocation>
</comment>
<comment type="caution">
    <text evidence="7">Lacks conserved residue(s) required for the propagation of feature annotation.</text>
</comment>
<sequence length="582" mass="67015">MLRNRENGSLRKEDIGQLVQLVGWVNTRRNFGSMIFVDLRDRSGLVQLVIQEEDIPEVKEIRSEYVLQVEGKVALRKDPNPKLETGDIEVLVSKMVVLNRSKTTPFPIKDDSESLEETRLQYRYLDLRRPVLQKNLWLRAKVKSAARRSLEEQGFLEIDTPTLARSTPEGARDYLVPSRIYPGKFWALPQSPQIYKQLCMIAGLDKYYQIARCYRDEDLRADRQPEFNQIDIEMSFADEEDIFTVVEKLMKAIWKETKEIELKTPFERIPYLDSLDRYGSDKPDLRFGNEIQNMKKIFEKSEFVGFQEGLKDTGTIGALYFENAANQYSRKALDQLQDFVKHGFGVQALAYLKKENGSYTGSIRKVMSEEELKHLDEKLQVQNNGLVLLISGIKNRTLSALGALRVRLAKELNLIPEGENYHFAWVTDFPMFEYSEEEKRWVATHHPFTAIREKDIPYLVSDPQRVLARAYDLVLNGYELLSGSIRIHSQEVQEKVFESIGLTFEQAKEKFGFFLEAFQYGAPPHGGVGIGLERLIMCLAHTDNIRDVVAFPTTNSSMDLMSQSPNKVETEQLNVVGIEIKK</sequence>
<comment type="function">
    <text evidence="7">Catalyzes the attachment of L-aspartate to tRNA(Asp) in a two-step reaction: L-aspartate is first activated by ATP to form Asp-AMP and then transferred to the acceptor end of tRNA(Asp).</text>
</comment>
<dbReference type="CDD" id="cd04317">
    <property type="entry name" value="EcAspRS_like_N"/>
    <property type="match status" value="1"/>
</dbReference>
<dbReference type="PRINTS" id="PR01042">
    <property type="entry name" value="TRNASYNTHASP"/>
</dbReference>
<evidence type="ECO:0000259" key="8">
    <source>
        <dbReference type="PROSITE" id="PS50862"/>
    </source>
</evidence>
<dbReference type="InterPro" id="IPR004364">
    <property type="entry name" value="Aa-tRNA-synt_II"/>
</dbReference>
<evidence type="ECO:0000256" key="2">
    <source>
        <dbReference type="ARBA" id="ARBA00022598"/>
    </source>
</evidence>
<dbReference type="GO" id="GO:0006422">
    <property type="term" value="P:aspartyl-tRNA aminoacylation"/>
    <property type="evidence" value="ECO:0007669"/>
    <property type="project" value="UniProtKB-UniRule"/>
</dbReference>
<dbReference type="EC" id="6.1.1.12" evidence="7"/>
<comment type="subunit">
    <text evidence="7">Homodimer.</text>
</comment>
<dbReference type="CDD" id="cd00777">
    <property type="entry name" value="AspRS_core"/>
    <property type="match status" value="1"/>
</dbReference>
<dbReference type="InterPro" id="IPR029351">
    <property type="entry name" value="GAD_dom"/>
</dbReference>
<feature type="binding site" evidence="7">
    <location>
        <position position="479"/>
    </location>
    <ligand>
        <name>ATP</name>
        <dbReference type="ChEBI" id="CHEBI:30616"/>
    </ligand>
</feature>
<evidence type="ECO:0000256" key="6">
    <source>
        <dbReference type="ARBA" id="ARBA00023146"/>
    </source>
</evidence>
<dbReference type="Pfam" id="PF00152">
    <property type="entry name" value="tRNA-synt_2"/>
    <property type="match status" value="1"/>
</dbReference>
<dbReference type="PANTHER" id="PTHR22594:SF5">
    <property type="entry name" value="ASPARTATE--TRNA LIGASE, MITOCHONDRIAL"/>
    <property type="match status" value="1"/>
</dbReference>
<evidence type="ECO:0000256" key="1">
    <source>
        <dbReference type="ARBA" id="ARBA00006303"/>
    </source>
</evidence>
<dbReference type="eggNOG" id="COG0173">
    <property type="taxonomic scope" value="Bacteria"/>
</dbReference>
<dbReference type="InterPro" id="IPR004365">
    <property type="entry name" value="NA-bd_OB_tRNA"/>
</dbReference>
<dbReference type="InterPro" id="IPR002312">
    <property type="entry name" value="Asp/Asn-tRNA-synth_IIb"/>
</dbReference>
<dbReference type="InterPro" id="IPR004524">
    <property type="entry name" value="Asp-tRNA-ligase_1"/>
</dbReference>
<feature type="binding site" evidence="7">
    <location>
        <position position="215"/>
    </location>
    <ligand>
        <name>L-aspartate</name>
        <dbReference type="ChEBI" id="CHEBI:29991"/>
    </ligand>
</feature>
<accession>D2MQN3</accession>
<dbReference type="InterPro" id="IPR047090">
    <property type="entry name" value="AspRS_core"/>
</dbReference>
<feature type="binding site" evidence="7">
    <location>
        <position position="445"/>
    </location>
    <ligand>
        <name>L-aspartate</name>
        <dbReference type="ChEBI" id="CHEBI:29991"/>
    </ligand>
</feature>
<dbReference type="STRING" id="679192.HMPREF9013_0586"/>
<feature type="binding site" evidence="7">
    <location>
        <position position="486"/>
    </location>
    <ligand>
        <name>L-aspartate</name>
        <dbReference type="ChEBI" id="CHEBI:29991"/>
    </ligand>
</feature>
<dbReference type="HAMAP" id="MF_00044">
    <property type="entry name" value="Asp_tRNA_synth_type1"/>
    <property type="match status" value="1"/>
</dbReference>
<feature type="binding site" evidence="7">
    <location>
        <begin position="215"/>
        <end position="217"/>
    </location>
    <ligand>
        <name>ATP</name>
        <dbReference type="ChEBI" id="CHEBI:30616"/>
    </ligand>
</feature>
<comment type="caution">
    <text evidence="9">The sequence shown here is derived from an EMBL/GenBank/DDBJ whole genome shotgun (WGS) entry which is preliminary data.</text>
</comment>
<dbReference type="SUPFAM" id="SSF55681">
    <property type="entry name" value="Class II aaRS and biotin synthetases"/>
    <property type="match status" value="1"/>
</dbReference>
<evidence type="ECO:0000256" key="7">
    <source>
        <dbReference type="HAMAP-Rule" id="MF_00044"/>
    </source>
</evidence>
<keyword evidence="6 7" id="KW-0030">Aminoacyl-tRNA synthetase</keyword>
<gene>
    <name evidence="7 9" type="primary">aspS</name>
    <name evidence="9" type="ORF">HMPREF9013_0586</name>
</gene>
<dbReference type="InterPro" id="IPR047089">
    <property type="entry name" value="Asp-tRNA-ligase_1_N"/>
</dbReference>
<reference evidence="10" key="1">
    <citation type="submission" date="2009-12" db="EMBL/GenBank/DDBJ databases">
        <title>Sequence of Clostridiales genomosp. BVAB3 str. UPII9-5.</title>
        <authorList>
            <person name="Madupu R."/>
            <person name="Durkin A.S."/>
            <person name="Torralba M."/>
            <person name="Methe B."/>
            <person name="Sutton G.G."/>
            <person name="Strausberg R.L."/>
            <person name="Nelson K.E."/>
        </authorList>
    </citation>
    <scope>NUCLEOTIDE SEQUENCE [LARGE SCALE GENOMIC DNA]</scope>
    <source>
        <strain evidence="10">W1219</strain>
    </source>
</reference>
<keyword evidence="4 7" id="KW-0067">ATP-binding</keyword>
<keyword evidence="3 7" id="KW-0547">Nucleotide-binding</keyword>
<dbReference type="SUPFAM" id="SSF50249">
    <property type="entry name" value="Nucleic acid-binding proteins"/>
    <property type="match status" value="1"/>
</dbReference>
<dbReference type="Pfam" id="PF02938">
    <property type="entry name" value="GAD"/>
    <property type="match status" value="1"/>
</dbReference>
<dbReference type="Gene3D" id="3.30.1360.30">
    <property type="entry name" value="GAD-like domain"/>
    <property type="match status" value="1"/>
</dbReference>
<dbReference type="InterPro" id="IPR012340">
    <property type="entry name" value="NA-bd_OB-fold"/>
</dbReference>
<keyword evidence="7" id="KW-0963">Cytoplasm</keyword>
<dbReference type="Gene3D" id="2.40.50.140">
    <property type="entry name" value="Nucleic acid-binding proteins"/>
    <property type="match status" value="1"/>
</dbReference>
<dbReference type="InterPro" id="IPR006195">
    <property type="entry name" value="aa-tRNA-synth_II"/>
</dbReference>
<keyword evidence="5 7" id="KW-0648">Protein biosynthesis</keyword>
<dbReference type="PROSITE" id="PS50862">
    <property type="entry name" value="AA_TRNA_LIGASE_II"/>
    <property type="match status" value="1"/>
</dbReference>
<comment type="similarity">
    <text evidence="1 7">Belongs to the class-II aminoacyl-tRNA synthetase family. Type 1 subfamily.</text>
</comment>
<dbReference type="NCBIfam" id="NF001750">
    <property type="entry name" value="PRK00476.1"/>
    <property type="match status" value="1"/>
</dbReference>
<feature type="binding site" evidence="7">
    <location>
        <position position="224"/>
    </location>
    <ligand>
        <name>ATP</name>
        <dbReference type="ChEBI" id="CHEBI:30616"/>
    </ligand>
</feature>
<evidence type="ECO:0000256" key="5">
    <source>
        <dbReference type="ARBA" id="ARBA00022917"/>
    </source>
</evidence>
<dbReference type="PANTHER" id="PTHR22594">
    <property type="entry name" value="ASPARTYL/LYSYL-TRNA SYNTHETASE"/>
    <property type="match status" value="1"/>
</dbReference>
<dbReference type="GO" id="GO:0003676">
    <property type="term" value="F:nucleic acid binding"/>
    <property type="evidence" value="ECO:0007669"/>
    <property type="project" value="InterPro"/>
</dbReference>
<proteinExistence type="inferred from homology"/>
<dbReference type="GO" id="GO:0004815">
    <property type="term" value="F:aspartate-tRNA ligase activity"/>
    <property type="evidence" value="ECO:0007669"/>
    <property type="project" value="UniProtKB-UniRule"/>
</dbReference>
<comment type="catalytic activity">
    <reaction evidence="7">
        <text>tRNA(Asp) + L-aspartate + ATP = L-aspartyl-tRNA(Asp) + AMP + diphosphate</text>
        <dbReference type="Rhea" id="RHEA:19649"/>
        <dbReference type="Rhea" id="RHEA-COMP:9660"/>
        <dbReference type="Rhea" id="RHEA-COMP:9678"/>
        <dbReference type="ChEBI" id="CHEBI:29991"/>
        <dbReference type="ChEBI" id="CHEBI:30616"/>
        <dbReference type="ChEBI" id="CHEBI:33019"/>
        <dbReference type="ChEBI" id="CHEBI:78442"/>
        <dbReference type="ChEBI" id="CHEBI:78516"/>
        <dbReference type="ChEBI" id="CHEBI:456215"/>
        <dbReference type="EC" id="6.1.1.12"/>
    </reaction>
</comment>
<feature type="region of interest" description="Aspartate" evidence="7">
    <location>
        <begin position="193"/>
        <end position="196"/>
    </location>
</feature>
<organism evidence="9 10">
    <name type="scientific">Bulleidia extructa W1219</name>
    <dbReference type="NCBI Taxonomy" id="679192"/>
    <lineage>
        <taxon>Bacteria</taxon>
        <taxon>Bacillati</taxon>
        <taxon>Bacillota</taxon>
        <taxon>Erysipelotrichia</taxon>
        <taxon>Erysipelotrichales</taxon>
        <taxon>Erysipelotrichaceae</taxon>
        <taxon>Bulleidia</taxon>
    </lineage>
</organism>
<name>D2MQN3_9FIRM</name>
<dbReference type="AlphaFoldDB" id="D2MQN3"/>
<dbReference type="InterPro" id="IPR004115">
    <property type="entry name" value="GAD-like_sf"/>
</dbReference>
<evidence type="ECO:0000313" key="10">
    <source>
        <dbReference type="Proteomes" id="UP000005017"/>
    </source>
</evidence>
<dbReference type="InterPro" id="IPR045864">
    <property type="entry name" value="aa-tRNA-synth_II/BPL/LPL"/>
</dbReference>
<evidence type="ECO:0000256" key="4">
    <source>
        <dbReference type="ARBA" id="ARBA00022840"/>
    </source>
</evidence>
<evidence type="ECO:0000313" key="9">
    <source>
        <dbReference type="EMBL" id="EFC05302.1"/>
    </source>
</evidence>
<protein>
    <recommendedName>
        <fullName evidence="7">Aspartate--tRNA ligase</fullName>
        <ecNumber evidence="7">6.1.1.12</ecNumber>
    </recommendedName>
    <alternativeName>
        <fullName evidence="7">Aspartyl-tRNA synthetase</fullName>
        <shortName evidence="7">AspRS</shortName>
    </alternativeName>
</protein>
<keyword evidence="10" id="KW-1185">Reference proteome</keyword>